<gene>
    <name evidence="3" type="ORF">A2264_01900</name>
</gene>
<comment type="caution">
    <text evidence="3">The sequence shown here is derived from an EMBL/GenBank/DDBJ whole genome shotgun (WGS) entry which is preliminary data.</text>
</comment>
<feature type="transmembrane region" description="Helical" evidence="2">
    <location>
        <begin position="20"/>
        <end position="44"/>
    </location>
</feature>
<protein>
    <submittedName>
        <fullName evidence="3">Uncharacterized protein</fullName>
    </submittedName>
</protein>
<name>A0A1F4W0Q4_UNCKA</name>
<evidence type="ECO:0000313" key="4">
    <source>
        <dbReference type="Proteomes" id="UP000176614"/>
    </source>
</evidence>
<dbReference type="AlphaFoldDB" id="A0A1F4W0Q4"/>
<keyword evidence="2" id="KW-0812">Transmembrane</keyword>
<reference evidence="3 4" key="1">
    <citation type="journal article" date="2016" name="Nat. Commun.">
        <title>Thousands of microbial genomes shed light on interconnected biogeochemical processes in an aquifer system.</title>
        <authorList>
            <person name="Anantharaman K."/>
            <person name="Brown C.T."/>
            <person name="Hug L.A."/>
            <person name="Sharon I."/>
            <person name="Castelle C.J."/>
            <person name="Probst A.J."/>
            <person name="Thomas B.C."/>
            <person name="Singh A."/>
            <person name="Wilkins M.J."/>
            <person name="Karaoz U."/>
            <person name="Brodie E.L."/>
            <person name="Williams K.H."/>
            <person name="Hubbard S.S."/>
            <person name="Banfield J.F."/>
        </authorList>
    </citation>
    <scope>NUCLEOTIDE SEQUENCE [LARGE SCALE GENOMIC DNA]</scope>
</reference>
<proteinExistence type="predicted"/>
<sequence>MRWLRTPDKELNQLVFAASVVAVFCLFEYVIGLLVVIAMIYLMWNFGPQIQGLLNRVGDSVIDAIFRAVDDAPSTLTREDRYEQLKHEHPDYPEDAIQEQVEWEEKNPPRLGGRS</sequence>
<accession>A0A1F4W0Q4</accession>
<organism evidence="3 4">
    <name type="scientific">candidate division WWE3 bacterium RIFOXYA2_FULL_46_9</name>
    <dbReference type="NCBI Taxonomy" id="1802636"/>
    <lineage>
        <taxon>Bacteria</taxon>
        <taxon>Katanobacteria</taxon>
    </lineage>
</organism>
<dbReference type="Proteomes" id="UP000176614">
    <property type="component" value="Unassembled WGS sequence"/>
</dbReference>
<evidence type="ECO:0000313" key="3">
    <source>
        <dbReference type="EMBL" id="OGC63002.1"/>
    </source>
</evidence>
<keyword evidence="2" id="KW-0472">Membrane</keyword>
<evidence type="ECO:0000256" key="1">
    <source>
        <dbReference type="SAM" id="MobiDB-lite"/>
    </source>
</evidence>
<evidence type="ECO:0000256" key="2">
    <source>
        <dbReference type="SAM" id="Phobius"/>
    </source>
</evidence>
<feature type="region of interest" description="Disordered" evidence="1">
    <location>
        <begin position="84"/>
        <end position="115"/>
    </location>
</feature>
<keyword evidence="2" id="KW-1133">Transmembrane helix</keyword>
<dbReference type="EMBL" id="MEVT01000010">
    <property type="protein sequence ID" value="OGC63002.1"/>
    <property type="molecule type" value="Genomic_DNA"/>
</dbReference>